<dbReference type="OrthoDB" id="9808669at2"/>
<dbReference type="InterPro" id="IPR016039">
    <property type="entry name" value="Thiolase-like"/>
</dbReference>
<dbReference type="SUPFAM" id="SSF53901">
    <property type="entry name" value="Thiolase-like"/>
    <property type="match status" value="2"/>
</dbReference>
<accession>G8WYK0</accession>
<dbReference type="PROSITE" id="PS52004">
    <property type="entry name" value="KS3_2"/>
    <property type="match status" value="1"/>
</dbReference>
<dbReference type="PATRIC" id="fig|1003195.11.peg.7169"/>
<dbReference type="FunFam" id="3.40.47.10:FF:000018">
    <property type="entry name" value="3-oxoacyl-[acyl-carrier-protein] synthase 2"/>
    <property type="match status" value="1"/>
</dbReference>
<dbReference type="HOGENOM" id="CLU_000022_69_2_11"/>
<dbReference type="SMART" id="SM00825">
    <property type="entry name" value="PKS_KS"/>
    <property type="match status" value="1"/>
</dbReference>
<keyword evidence="2 3" id="KW-0808">Transferase</keyword>
<evidence type="ECO:0000313" key="6">
    <source>
        <dbReference type="Proteomes" id="UP000007842"/>
    </source>
</evidence>
<dbReference type="AlphaFoldDB" id="F8JUW9"/>
<dbReference type="KEGG" id="sct:SCAT_5757"/>
<comment type="similarity">
    <text evidence="1 3">Belongs to the thiolase-like superfamily. Beta-ketoacyl-ACP synthases family.</text>
</comment>
<dbReference type="InterPro" id="IPR020841">
    <property type="entry name" value="PKS_Beta-ketoAc_synthase_dom"/>
</dbReference>
<name>F8JUW9_STREN</name>
<dbReference type="Proteomes" id="UP000007842">
    <property type="component" value="Chromosome"/>
</dbReference>
<dbReference type="eggNOG" id="COG0304">
    <property type="taxonomic scope" value="Bacteria"/>
</dbReference>
<accession>F8JUW9</accession>
<dbReference type="InterPro" id="IPR014030">
    <property type="entry name" value="Ketoacyl_synth_N"/>
</dbReference>
<dbReference type="KEGG" id="scy:SCATT_57600"/>
<dbReference type="Gene3D" id="3.40.47.10">
    <property type="match status" value="2"/>
</dbReference>
<evidence type="ECO:0000256" key="2">
    <source>
        <dbReference type="ARBA" id="ARBA00022679"/>
    </source>
</evidence>
<gene>
    <name evidence="5" type="ordered locus">SCATT_57600</name>
</gene>
<evidence type="ECO:0000256" key="1">
    <source>
        <dbReference type="ARBA" id="ARBA00008467"/>
    </source>
</evidence>
<dbReference type="InterPro" id="IPR014031">
    <property type="entry name" value="Ketoacyl_synth_C"/>
</dbReference>
<proteinExistence type="inferred from homology"/>
<dbReference type="STRING" id="1003195.SCATT_57600"/>
<dbReference type="RefSeq" id="WP_014146458.1">
    <property type="nucleotide sequence ID" value="NC_016111.1"/>
</dbReference>
<protein>
    <submittedName>
        <fullName evidence="5">3-oxoacyl-(Acyl-carrier-protein) synthase 2</fullName>
    </submittedName>
</protein>
<evidence type="ECO:0000259" key="4">
    <source>
        <dbReference type="PROSITE" id="PS52004"/>
    </source>
</evidence>
<sequence length="407" mass="41553">MRTSTIDVWVTGAGAMTPVGEDVSTTWSALRSGANGIGSLDEEWAERLPVRIAARLTADPAAALKRTEARRLDRCEQMALVTAREAWADAGSPETDPERLAVVIGTGIGGVTSLLGQNHTLETSGPRRVSPHTVPMLMANGPAAWVSIEFNALAGAHAPVSACASGAEALALGMDLIRAGRADVVIAGGVEASVHALPLTAFAQMMALSTDNDDPAHACRPFDTRRNGFVLGEGAALVVLESAEHARARGVTTPHGRLLGAGTSASASHITASDVPGQVRAIRQSLRDAGLGPADIGHVHAHATSTPQGDLAEATAIAEAIGTHPVVTATKSMTGHLLGASGALGAIAALLALRDGTVPPTRNLDELDPGIELDVVTGGARDGHWDAALANSFGFGGHNVSLVLGRP</sequence>
<feature type="domain" description="Ketosynthase family 3 (KS3)" evidence="4">
    <location>
        <begin position="5"/>
        <end position="406"/>
    </location>
</feature>
<keyword evidence="6" id="KW-1185">Reference proteome</keyword>
<dbReference type="PANTHER" id="PTHR11712:SF336">
    <property type="entry name" value="3-OXOACYL-[ACYL-CARRIER-PROTEIN] SYNTHASE, MITOCHONDRIAL"/>
    <property type="match status" value="1"/>
</dbReference>
<dbReference type="GO" id="GO:0004315">
    <property type="term" value="F:3-oxoacyl-[acyl-carrier-protein] synthase activity"/>
    <property type="evidence" value="ECO:0007669"/>
    <property type="project" value="TreeGrafter"/>
</dbReference>
<evidence type="ECO:0000256" key="3">
    <source>
        <dbReference type="RuleBase" id="RU003694"/>
    </source>
</evidence>
<dbReference type="NCBIfam" id="NF005589">
    <property type="entry name" value="PRK07314.1"/>
    <property type="match status" value="1"/>
</dbReference>
<dbReference type="Pfam" id="PF00109">
    <property type="entry name" value="ketoacyl-synt"/>
    <property type="match status" value="1"/>
</dbReference>
<dbReference type="Pfam" id="PF02801">
    <property type="entry name" value="Ketoacyl-synt_C"/>
    <property type="match status" value="1"/>
</dbReference>
<evidence type="ECO:0000313" key="5">
    <source>
        <dbReference type="EMBL" id="AEW98131.1"/>
    </source>
</evidence>
<dbReference type="GO" id="GO:0006633">
    <property type="term" value="P:fatty acid biosynthetic process"/>
    <property type="evidence" value="ECO:0007669"/>
    <property type="project" value="TreeGrafter"/>
</dbReference>
<dbReference type="EMBL" id="CP003219">
    <property type="protein sequence ID" value="AEW98131.1"/>
    <property type="molecule type" value="Genomic_DNA"/>
</dbReference>
<dbReference type="PANTHER" id="PTHR11712">
    <property type="entry name" value="POLYKETIDE SYNTHASE-RELATED"/>
    <property type="match status" value="1"/>
</dbReference>
<dbReference type="CDD" id="cd00834">
    <property type="entry name" value="KAS_I_II"/>
    <property type="match status" value="1"/>
</dbReference>
<dbReference type="GO" id="GO:0005829">
    <property type="term" value="C:cytosol"/>
    <property type="evidence" value="ECO:0007669"/>
    <property type="project" value="TreeGrafter"/>
</dbReference>
<reference evidence="6" key="1">
    <citation type="submission" date="2011-12" db="EMBL/GenBank/DDBJ databases">
        <title>Complete genome sequence of Streptomyces cattleya strain DSM 46488.</title>
        <authorList>
            <person name="Ou H.-Y."/>
            <person name="Li P."/>
            <person name="Zhao C."/>
            <person name="O'Hagan D."/>
            <person name="Deng Z."/>
        </authorList>
    </citation>
    <scope>NUCLEOTIDE SEQUENCE [LARGE SCALE GENOMIC DNA]</scope>
    <source>
        <strain evidence="6">ATCC 35852 / DSM 46488 / JCM 4925 / NBRC 14057 / NRRL 8057</strain>
    </source>
</reference>
<dbReference type="InterPro" id="IPR000794">
    <property type="entry name" value="Beta-ketoacyl_synthase"/>
</dbReference>
<organism evidence="5 6">
    <name type="scientific">Streptantibioticus cattleyicolor (strain ATCC 35852 / DSM 46488 / JCM 4925 / NBRC 14057 / NRRL 8057)</name>
    <name type="common">Streptomyces cattleya</name>
    <dbReference type="NCBI Taxonomy" id="1003195"/>
    <lineage>
        <taxon>Bacteria</taxon>
        <taxon>Bacillati</taxon>
        <taxon>Actinomycetota</taxon>
        <taxon>Actinomycetes</taxon>
        <taxon>Kitasatosporales</taxon>
        <taxon>Streptomycetaceae</taxon>
        <taxon>Streptantibioticus</taxon>
    </lineage>
</organism>